<organism evidence="2 3">
    <name type="scientific">Crucibulum laeve</name>
    <dbReference type="NCBI Taxonomy" id="68775"/>
    <lineage>
        <taxon>Eukaryota</taxon>
        <taxon>Fungi</taxon>
        <taxon>Dikarya</taxon>
        <taxon>Basidiomycota</taxon>
        <taxon>Agaricomycotina</taxon>
        <taxon>Agaricomycetes</taxon>
        <taxon>Agaricomycetidae</taxon>
        <taxon>Agaricales</taxon>
        <taxon>Agaricineae</taxon>
        <taxon>Nidulariaceae</taxon>
        <taxon>Crucibulum</taxon>
    </lineage>
</organism>
<proteinExistence type="predicted"/>
<dbReference type="AlphaFoldDB" id="A0A5C3MJZ9"/>
<evidence type="ECO:0000313" key="3">
    <source>
        <dbReference type="Proteomes" id="UP000308652"/>
    </source>
</evidence>
<keyword evidence="1" id="KW-0472">Membrane</keyword>
<keyword evidence="1" id="KW-0812">Transmembrane</keyword>
<keyword evidence="1" id="KW-1133">Transmembrane helix</keyword>
<sequence length="100" mass="11331">MSCWGDWQRKRAQEDLDPMMLRVFRRHTLSKGVDGFMSGMVRVLEQRSIGIQATTVDAEAPGLLVKLKRVAPLGGLWTFLIEVLDTLGCFMIYLNCTEVL</sequence>
<evidence type="ECO:0000256" key="1">
    <source>
        <dbReference type="SAM" id="Phobius"/>
    </source>
</evidence>
<dbReference type="EMBL" id="ML213590">
    <property type="protein sequence ID" value="TFK44208.1"/>
    <property type="molecule type" value="Genomic_DNA"/>
</dbReference>
<gene>
    <name evidence="2" type="ORF">BDQ12DRAFT_672569</name>
</gene>
<evidence type="ECO:0000313" key="2">
    <source>
        <dbReference type="EMBL" id="TFK44208.1"/>
    </source>
</evidence>
<name>A0A5C3MJZ9_9AGAR</name>
<feature type="transmembrane region" description="Helical" evidence="1">
    <location>
        <begin position="73"/>
        <end position="94"/>
    </location>
</feature>
<dbReference type="Proteomes" id="UP000308652">
    <property type="component" value="Unassembled WGS sequence"/>
</dbReference>
<reference evidence="2 3" key="1">
    <citation type="journal article" date="2019" name="Nat. Ecol. Evol.">
        <title>Megaphylogeny resolves global patterns of mushroom evolution.</title>
        <authorList>
            <person name="Varga T."/>
            <person name="Krizsan K."/>
            <person name="Foldi C."/>
            <person name="Dima B."/>
            <person name="Sanchez-Garcia M."/>
            <person name="Sanchez-Ramirez S."/>
            <person name="Szollosi G.J."/>
            <person name="Szarkandi J.G."/>
            <person name="Papp V."/>
            <person name="Albert L."/>
            <person name="Andreopoulos W."/>
            <person name="Angelini C."/>
            <person name="Antonin V."/>
            <person name="Barry K.W."/>
            <person name="Bougher N.L."/>
            <person name="Buchanan P."/>
            <person name="Buyck B."/>
            <person name="Bense V."/>
            <person name="Catcheside P."/>
            <person name="Chovatia M."/>
            <person name="Cooper J."/>
            <person name="Damon W."/>
            <person name="Desjardin D."/>
            <person name="Finy P."/>
            <person name="Geml J."/>
            <person name="Haridas S."/>
            <person name="Hughes K."/>
            <person name="Justo A."/>
            <person name="Karasinski D."/>
            <person name="Kautmanova I."/>
            <person name="Kiss B."/>
            <person name="Kocsube S."/>
            <person name="Kotiranta H."/>
            <person name="LaButti K.M."/>
            <person name="Lechner B.E."/>
            <person name="Liimatainen K."/>
            <person name="Lipzen A."/>
            <person name="Lukacs Z."/>
            <person name="Mihaltcheva S."/>
            <person name="Morgado L.N."/>
            <person name="Niskanen T."/>
            <person name="Noordeloos M.E."/>
            <person name="Ohm R.A."/>
            <person name="Ortiz-Santana B."/>
            <person name="Ovrebo C."/>
            <person name="Racz N."/>
            <person name="Riley R."/>
            <person name="Savchenko A."/>
            <person name="Shiryaev A."/>
            <person name="Soop K."/>
            <person name="Spirin V."/>
            <person name="Szebenyi C."/>
            <person name="Tomsovsky M."/>
            <person name="Tulloss R.E."/>
            <person name="Uehling J."/>
            <person name="Grigoriev I.V."/>
            <person name="Vagvolgyi C."/>
            <person name="Papp T."/>
            <person name="Martin F.M."/>
            <person name="Miettinen O."/>
            <person name="Hibbett D.S."/>
            <person name="Nagy L.G."/>
        </authorList>
    </citation>
    <scope>NUCLEOTIDE SEQUENCE [LARGE SCALE GENOMIC DNA]</scope>
    <source>
        <strain evidence="2 3">CBS 166.37</strain>
    </source>
</reference>
<keyword evidence="3" id="KW-1185">Reference proteome</keyword>
<accession>A0A5C3MJZ9</accession>
<protein>
    <submittedName>
        <fullName evidence="2">Uncharacterized protein</fullName>
    </submittedName>
</protein>